<dbReference type="OrthoDB" id="6084164at2759"/>
<evidence type="ECO:0000313" key="4">
    <source>
        <dbReference type="Proteomes" id="UP000828390"/>
    </source>
</evidence>
<evidence type="ECO:0000313" key="3">
    <source>
        <dbReference type="EMBL" id="KAH3846812.1"/>
    </source>
</evidence>
<dbReference type="Gene3D" id="2.170.130.30">
    <property type="match status" value="1"/>
</dbReference>
<gene>
    <name evidence="3" type="ORF">DPMN_089119</name>
</gene>
<comment type="caution">
    <text evidence="3">The sequence shown here is derived from an EMBL/GenBank/DDBJ whole genome shotgun (WGS) entry which is preliminary data.</text>
</comment>
<proteinExistence type="predicted"/>
<organism evidence="3 4">
    <name type="scientific">Dreissena polymorpha</name>
    <name type="common">Zebra mussel</name>
    <name type="synonym">Mytilus polymorpha</name>
    <dbReference type="NCBI Taxonomy" id="45954"/>
    <lineage>
        <taxon>Eukaryota</taxon>
        <taxon>Metazoa</taxon>
        <taxon>Spiralia</taxon>
        <taxon>Lophotrochozoa</taxon>
        <taxon>Mollusca</taxon>
        <taxon>Bivalvia</taxon>
        <taxon>Autobranchia</taxon>
        <taxon>Heteroconchia</taxon>
        <taxon>Euheterodonta</taxon>
        <taxon>Imparidentia</taxon>
        <taxon>Neoheterodontei</taxon>
        <taxon>Myida</taxon>
        <taxon>Dreissenoidea</taxon>
        <taxon>Dreissenidae</taxon>
        <taxon>Dreissena</taxon>
    </lineage>
</organism>
<keyword evidence="1" id="KW-0732">Signal</keyword>
<dbReference type="InterPro" id="IPR027954">
    <property type="entry name" value="Transcobalamin-like_C"/>
</dbReference>
<dbReference type="EMBL" id="JAIWYP010000003">
    <property type="protein sequence ID" value="KAH3846812.1"/>
    <property type="molecule type" value="Genomic_DNA"/>
</dbReference>
<evidence type="ECO:0000256" key="1">
    <source>
        <dbReference type="SAM" id="SignalP"/>
    </source>
</evidence>
<evidence type="ECO:0000259" key="2">
    <source>
        <dbReference type="Pfam" id="PF14478"/>
    </source>
</evidence>
<keyword evidence="4" id="KW-1185">Reference proteome</keyword>
<dbReference type="Proteomes" id="UP000828390">
    <property type="component" value="Unassembled WGS sequence"/>
</dbReference>
<reference evidence="3" key="2">
    <citation type="submission" date="2020-11" db="EMBL/GenBank/DDBJ databases">
        <authorList>
            <person name="McCartney M.A."/>
            <person name="Auch B."/>
            <person name="Kono T."/>
            <person name="Mallez S."/>
            <person name="Becker A."/>
            <person name="Gohl D.M."/>
            <person name="Silverstein K.A.T."/>
            <person name="Koren S."/>
            <person name="Bechman K.B."/>
            <person name="Herman A."/>
            <person name="Abrahante J.E."/>
            <person name="Garbe J."/>
        </authorList>
    </citation>
    <scope>NUCLEOTIDE SEQUENCE</scope>
    <source>
        <strain evidence="3">Duluth1</strain>
        <tissue evidence="3">Whole animal</tissue>
    </source>
</reference>
<dbReference type="PANTHER" id="PTHR10559">
    <property type="entry name" value="TRANSCOBALAMIN-1/GASTRIC INTRINSIC FACTOR"/>
    <property type="match status" value="1"/>
</dbReference>
<dbReference type="Pfam" id="PF14478">
    <property type="entry name" value="DUF4430"/>
    <property type="match status" value="1"/>
</dbReference>
<name>A0A9D4QXX1_DREPO</name>
<feature type="chain" id="PRO_5038855200" description="Transcobalamin-like C-terminal domain-containing protein" evidence="1">
    <location>
        <begin position="27"/>
        <end position="140"/>
    </location>
</feature>
<dbReference type="AlphaFoldDB" id="A0A9D4QXX1"/>
<feature type="signal peptide" evidence="1">
    <location>
        <begin position="1"/>
        <end position="26"/>
    </location>
</feature>
<sequence length="140" mass="15782">MMETLTRCGVIVTCLLSVLSLHSTSAGVFRFNRNFNMTVTNSRKTPMFNNSITHPIKPGSPLIDYLEKACEIDQSKFKFTVTYFAKLGYFVNAFNDVYSVWNATEKNYWRISNQNGSLPVGVSTYIPKSGDRVVFELVSG</sequence>
<reference evidence="3" key="1">
    <citation type="journal article" date="2019" name="bioRxiv">
        <title>The Genome of the Zebra Mussel, Dreissena polymorpha: A Resource for Invasive Species Research.</title>
        <authorList>
            <person name="McCartney M.A."/>
            <person name="Auch B."/>
            <person name="Kono T."/>
            <person name="Mallez S."/>
            <person name="Zhang Y."/>
            <person name="Obille A."/>
            <person name="Becker A."/>
            <person name="Abrahante J.E."/>
            <person name="Garbe J."/>
            <person name="Badalamenti J.P."/>
            <person name="Herman A."/>
            <person name="Mangelson H."/>
            <person name="Liachko I."/>
            <person name="Sullivan S."/>
            <person name="Sone E.D."/>
            <person name="Koren S."/>
            <person name="Silverstein K.A.T."/>
            <person name="Beckman K.B."/>
            <person name="Gohl D.M."/>
        </authorList>
    </citation>
    <scope>NUCLEOTIDE SEQUENCE</scope>
    <source>
        <strain evidence="3">Duluth1</strain>
        <tissue evidence="3">Whole animal</tissue>
    </source>
</reference>
<dbReference type="PANTHER" id="PTHR10559:SF18">
    <property type="entry name" value="TRANSCOBALAMIN II"/>
    <property type="match status" value="1"/>
</dbReference>
<protein>
    <recommendedName>
        <fullName evidence="2">Transcobalamin-like C-terminal domain-containing protein</fullName>
    </recommendedName>
</protein>
<accession>A0A9D4QXX1</accession>
<feature type="domain" description="Transcobalamin-like C-terminal" evidence="2">
    <location>
        <begin position="59"/>
        <end position="137"/>
    </location>
</feature>
<dbReference type="InterPro" id="IPR051588">
    <property type="entry name" value="Cobalamin_Transport"/>
</dbReference>